<keyword evidence="2" id="KW-1185">Reference proteome</keyword>
<name>A0A2Z7B8B3_9LAMI</name>
<proteinExistence type="predicted"/>
<dbReference type="AlphaFoldDB" id="A0A2Z7B8B3"/>
<dbReference type="EMBL" id="KV010186">
    <property type="protein sequence ID" value="KZV28087.1"/>
    <property type="molecule type" value="Genomic_DNA"/>
</dbReference>
<reference evidence="1 2" key="1">
    <citation type="journal article" date="2015" name="Proc. Natl. Acad. Sci. U.S.A.">
        <title>The resurrection genome of Boea hygrometrica: A blueprint for survival of dehydration.</title>
        <authorList>
            <person name="Xiao L."/>
            <person name="Yang G."/>
            <person name="Zhang L."/>
            <person name="Yang X."/>
            <person name="Zhao S."/>
            <person name="Ji Z."/>
            <person name="Zhou Q."/>
            <person name="Hu M."/>
            <person name="Wang Y."/>
            <person name="Chen M."/>
            <person name="Xu Y."/>
            <person name="Jin H."/>
            <person name="Xiao X."/>
            <person name="Hu G."/>
            <person name="Bao F."/>
            <person name="Hu Y."/>
            <person name="Wan P."/>
            <person name="Li L."/>
            <person name="Deng X."/>
            <person name="Kuang T."/>
            <person name="Xiang C."/>
            <person name="Zhu J.K."/>
            <person name="Oliver M.J."/>
            <person name="He Y."/>
        </authorList>
    </citation>
    <scope>NUCLEOTIDE SEQUENCE [LARGE SCALE GENOMIC DNA]</scope>
    <source>
        <strain evidence="2">cv. XS01</strain>
    </source>
</reference>
<evidence type="ECO:0000313" key="2">
    <source>
        <dbReference type="Proteomes" id="UP000250235"/>
    </source>
</evidence>
<gene>
    <name evidence="1" type="ORF">F511_15324</name>
</gene>
<sequence length="275" mass="30532">MAPFVPRTRAAAALRMKKIALDNQSRMIRRESNAIKERLEKKVSSLERYLQIQRCDNRSLRNTVNLCHEDTDRRISQLVEAKKEYKTNQVALEASHKTIAGLIKIGLKAEDMIQEKHLIIEALVEEKVNLLQTIQGLQEDKGDPAPFDDEWEKEPEEEGFEDIPMLIGIGPVVSRCAWSSHWNWLSVEFNSGRSVSVVAAIRVFSVAGASLAGGGSALLGLSLWQTACAKCNTEVKDPGLKDERVTPVYFKAGGARVTPVPHLPDGIVSRYGRSG</sequence>
<organism evidence="1 2">
    <name type="scientific">Dorcoceras hygrometricum</name>
    <dbReference type="NCBI Taxonomy" id="472368"/>
    <lineage>
        <taxon>Eukaryota</taxon>
        <taxon>Viridiplantae</taxon>
        <taxon>Streptophyta</taxon>
        <taxon>Embryophyta</taxon>
        <taxon>Tracheophyta</taxon>
        <taxon>Spermatophyta</taxon>
        <taxon>Magnoliopsida</taxon>
        <taxon>eudicotyledons</taxon>
        <taxon>Gunneridae</taxon>
        <taxon>Pentapetalae</taxon>
        <taxon>asterids</taxon>
        <taxon>lamiids</taxon>
        <taxon>Lamiales</taxon>
        <taxon>Gesneriaceae</taxon>
        <taxon>Didymocarpoideae</taxon>
        <taxon>Trichosporeae</taxon>
        <taxon>Loxocarpinae</taxon>
        <taxon>Dorcoceras</taxon>
    </lineage>
</organism>
<dbReference type="Proteomes" id="UP000250235">
    <property type="component" value="Unassembled WGS sequence"/>
</dbReference>
<evidence type="ECO:0000313" key="1">
    <source>
        <dbReference type="EMBL" id="KZV28087.1"/>
    </source>
</evidence>
<accession>A0A2Z7B8B3</accession>
<protein>
    <submittedName>
        <fullName evidence="1">Uncharacterized protein</fullName>
    </submittedName>
</protein>